<feature type="compositionally biased region" description="Polar residues" evidence="1">
    <location>
        <begin position="12"/>
        <end position="22"/>
    </location>
</feature>
<dbReference type="SUPFAM" id="SSF52047">
    <property type="entry name" value="RNI-like"/>
    <property type="match status" value="1"/>
</dbReference>
<dbReference type="EMBL" id="ONZQ02000003">
    <property type="protein sequence ID" value="SPO00312.1"/>
    <property type="molecule type" value="Genomic_DNA"/>
</dbReference>
<comment type="caution">
    <text evidence="2">The sequence shown here is derived from an EMBL/GenBank/DDBJ whole genome shotgun (WGS) entry which is preliminary data.</text>
</comment>
<reference evidence="2" key="1">
    <citation type="submission" date="2018-03" db="EMBL/GenBank/DDBJ databases">
        <authorList>
            <person name="Guldener U."/>
        </authorList>
    </citation>
    <scope>NUCLEOTIDE SEQUENCE</scope>
</reference>
<proteinExistence type="predicted"/>
<evidence type="ECO:0000313" key="2">
    <source>
        <dbReference type="EMBL" id="SPO00312.1"/>
    </source>
</evidence>
<organism evidence="2 3">
    <name type="scientific">Cephalotrichum gorgonifer</name>
    <dbReference type="NCBI Taxonomy" id="2041049"/>
    <lineage>
        <taxon>Eukaryota</taxon>
        <taxon>Fungi</taxon>
        <taxon>Dikarya</taxon>
        <taxon>Ascomycota</taxon>
        <taxon>Pezizomycotina</taxon>
        <taxon>Sordariomycetes</taxon>
        <taxon>Hypocreomycetidae</taxon>
        <taxon>Microascales</taxon>
        <taxon>Microascaceae</taxon>
        <taxon>Cephalotrichum</taxon>
    </lineage>
</organism>
<evidence type="ECO:0000313" key="3">
    <source>
        <dbReference type="Proteomes" id="UP001187682"/>
    </source>
</evidence>
<protein>
    <recommendedName>
        <fullName evidence="4">F-box domain-containing protein</fullName>
    </recommendedName>
</protein>
<sequence>MGSPCFPEGQQALDQSESNQLPTIEPTPRPPVEKGIFCLPDELLLGIITLATVSAANSQYGSTDNRLAERGRLCFVHCIVCRRFNRLVTPLLYGSLKLSVATQADRYERSLTTFRNLHRTLIENPSLGKHTFTLIIDFSFVRTKGQADHDAILAMFADFATLFPNTTSLTVAFPRRVDFHLPNYGIKRRLKIFRAAACHMTKLQKLSLKSDVGLPSLKHICQALSPLQYLQYFSCWVESGSLVQSDILHSSSITTLDLQSFTGSAKDLQVLLTWPKYLKSLKLSLSIYQNPPPLIGLSTVSSGLSLYKNTLRSLDIGGLLVQGHEGFDLTEFDNLESLTLSSCSMGIDCGNGENLLAPRLLRFNWKFPRRARVDGYVYEFTRLHENWLRRFACAATRTGSSLNRIHIGISGIEYSWGVGNWPEVYPWDCIDRVASEVKGAGIEILYHKPRMTRSDFYKQRDEETGSP</sequence>
<name>A0AAE8MUC0_9PEZI</name>
<evidence type="ECO:0008006" key="4">
    <source>
        <dbReference type="Google" id="ProtNLM"/>
    </source>
</evidence>
<gene>
    <name evidence="2" type="ORF">DNG_03157</name>
</gene>
<dbReference type="InterPro" id="IPR032675">
    <property type="entry name" value="LRR_dom_sf"/>
</dbReference>
<dbReference type="Gene3D" id="3.80.10.10">
    <property type="entry name" value="Ribonuclease Inhibitor"/>
    <property type="match status" value="1"/>
</dbReference>
<dbReference type="Proteomes" id="UP001187682">
    <property type="component" value="Unassembled WGS sequence"/>
</dbReference>
<accession>A0AAE8MUC0</accession>
<evidence type="ECO:0000256" key="1">
    <source>
        <dbReference type="SAM" id="MobiDB-lite"/>
    </source>
</evidence>
<feature type="region of interest" description="Disordered" evidence="1">
    <location>
        <begin position="1"/>
        <end position="29"/>
    </location>
</feature>
<keyword evidence="3" id="KW-1185">Reference proteome</keyword>
<dbReference type="AlphaFoldDB" id="A0AAE8MUC0"/>